<evidence type="ECO:0000313" key="2">
    <source>
        <dbReference type="Proteomes" id="UP000252995"/>
    </source>
</evidence>
<reference evidence="1 2" key="1">
    <citation type="submission" date="2018-06" db="EMBL/GenBank/DDBJ databases">
        <title>Freshwater and sediment microbial communities from various areas in North America, analyzing microbe dynamics in response to fracking.</title>
        <authorList>
            <person name="Lamendella R."/>
        </authorList>
    </citation>
    <scope>NUCLEOTIDE SEQUENCE [LARGE SCALE GENOMIC DNA]</scope>
    <source>
        <strain evidence="1 2">114J</strain>
    </source>
</reference>
<dbReference type="AlphaFoldDB" id="A0A366H032"/>
<gene>
    <name evidence="1" type="ORF">DET50_10173</name>
</gene>
<name>A0A366H032_9GAMM</name>
<proteinExistence type="predicted"/>
<dbReference type="Proteomes" id="UP000252995">
    <property type="component" value="Unassembled WGS sequence"/>
</dbReference>
<dbReference type="EMBL" id="QNRO01000001">
    <property type="protein sequence ID" value="RBP33733.1"/>
    <property type="molecule type" value="Genomic_DNA"/>
</dbReference>
<comment type="caution">
    <text evidence="1">The sequence shown here is derived from an EMBL/GenBank/DDBJ whole genome shotgun (WGS) entry which is preliminary data.</text>
</comment>
<accession>A0A366H032</accession>
<protein>
    <submittedName>
        <fullName evidence="1">Uncharacterized protein</fullName>
    </submittedName>
</protein>
<sequence>MPNNLHIAPAGAVTKMTDTAAATLRPDTRRVLRGTFAIPVTGR</sequence>
<evidence type="ECO:0000313" key="1">
    <source>
        <dbReference type="EMBL" id="RBP33733.1"/>
    </source>
</evidence>
<organism evidence="1 2">
    <name type="scientific">Marinobacter pelagius</name>
    <dbReference type="NCBI Taxonomy" id="379482"/>
    <lineage>
        <taxon>Bacteria</taxon>
        <taxon>Pseudomonadati</taxon>
        <taxon>Pseudomonadota</taxon>
        <taxon>Gammaproteobacteria</taxon>
        <taxon>Pseudomonadales</taxon>
        <taxon>Marinobacteraceae</taxon>
        <taxon>Marinobacter</taxon>
    </lineage>
</organism>